<evidence type="ECO:0000313" key="4">
    <source>
        <dbReference type="EMBL" id="PIC53463.1"/>
    </source>
</evidence>
<keyword evidence="2" id="KW-1133">Transmembrane helix</keyword>
<comment type="caution">
    <text evidence="4">The sequence shown here is derived from an EMBL/GenBank/DDBJ whole genome shotgun (WGS) entry which is preliminary data.</text>
</comment>
<dbReference type="InterPro" id="IPR055578">
    <property type="entry name" value="DUF7154"/>
</dbReference>
<evidence type="ECO:0000256" key="2">
    <source>
        <dbReference type="SAM" id="Phobius"/>
    </source>
</evidence>
<name>A0A2G5VNT0_9PELO</name>
<feature type="transmembrane region" description="Helical" evidence="2">
    <location>
        <begin position="132"/>
        <end position="156"/>
    </location>
</feature>
<organism evidence="4 5">
    <name type="scientific">Caenorhabditis nigoni</name>
    <dbReference type="NCBI Taxonomy" id="1611254"/>
    <lineage>
        <taxon>Eukaryota</taxon>
        <taxon>Metazoa</taxon>
        <taxon>Ecdysozoa</taxon>
        <taxon>Nematoda</taxon>
        <taxon>Chromadorea</taxon>
        <taxon>Rhabditida</taxon>
        <taxon>Rhabditina</taxon>
        <taxon>Rhabditomorpha</taxon>
        <taxon>Rhabditoidea</taxon>
        <taxon>Rhabditidae</taxon>
        <taxon>Peloderinae</taxon>
        <taxon>Caenorhabditis</taxon>
    </lineage>
</organism>
<accession>A0A2G5VNT0</accession>
<gene>
    <name evidence="4" type="primary">Cnig_chr_I.g3157</name>
    <name evidence="4" type="ORF">B9Z55_003157</name>
</gene>
<keyword evidence="2" id="KW-0812">Transmembrane</keyword>
<reference evidence="5" key="1">
    <citation type="submission" date="2017-10" db="EMBL/GenBank/DDBJ databases">
        <title>Rapid genome shrinkage in a self-fertile nematode reveals novel sperm competition proteins.</title>
        <authorList>
            <person name="Yin D."/>
            <person name="Schwarz E.M."/>
            <person name="Thomas C.G."/>
            <person name="Felde R.L."/>
            <person name="Korf I.F."/>
            <person name="Cutter A.D."/>
            <person name="Schartner C.M."/>
            <person name="Ralston E.J."/>
            <person name="Meyer B.J."/>
            <person name="Haag E.S."/>
        </authorList>
    </citation>
    <scope>NUCLEOTIDE SEQUENCE [LARGE SCALE GENOMIC DNA]</scope>
    <source>
        <strain evidence="5">JU1422</strain>
    </source>
</reference>
<dbReference type="Pfam" id="PF23673">
    <property type="entry name" value="DUF7154"/>
    <property type="match status" value="1"/>
</dbReference>
<dbReference type="PANTHER" id="PTHR23062:SF3">
    <property type="entry name" value="ANF_RECEPTOR DOMAIN-CONTAINING PROTEIN-RELATED"/>
    <property type="match status" value="1"/>
</dbReference>
<protein>
    <recommendedName>
        <fullName evidence="3">DUF7154 domain-containing protein</fullName>
    </recommendedName>
</protein>
<keyword evidence="5" id="KW-1185">Reference proteome</keyword>
<dbReference type="AlphaFoldDB" id="A0A2G5VNT0"/>
<dbReference type="STRING" id="1611254.A0A2G5VNT0"/>
<sequence length="489" mass="54787">MSNPRRFPDEPPSYISDEKPGVVNKQNVSEVVGYEIDINDLFNSSPKTEDLLYSRISKFSKTKMQDVVGYEININDLFNLPPKTEDVHYNNTNIEYDYPSTEGNDQEDEGIYDYIDEFSKPTVFLEKYCCKILAVFILASLVAVYIIVFLVVPATVHHTDIPRCAQSPLTSPAYLLAYSNDLDKNIVSQTADKFFGLLDKTSSSYATVRFDTQPMDLVNFAKNTSSALSTVQSRLPDPALGFKYSQNGSDIISAIERYYTEAEQNNFSTCGAIIMILLKRLPIKTDISDVVAKIRANSGMVIVLTSTSPSGDDQPKIVYRIASKTNGMGIFVDDETFPLQVIRAPIYGVRPIYCANVQVSELNTYYLPSFTGPKNAPVMNRVSFTTQDHAPIDSFQSLDLKFLADTNLTFSVNAAEVRNAGSTGFSTTLFSVPGVEYRIELDCDYNNTAVEELQIRVHDHSGYHTAIDIIKLITGPKFHCIYFVRCRYK</sequence>
<proteinExistence type="predicted"/>
<dbReference type="Proteomes" id="UP000230233">
    <property type="component" value="Chromosome I"/>
</dbReference>
<dbReference type="GO" id="GO:0045087">
    <property type="term" value="P:innate immune response"/>
    <property type="evidence" value="ECO:0007669"/>
    <property type="project" value="TreeGrafter"/>
</dbReference>
<evidence type="ECO:0000259" key="3">
    <source>
        <dbReference type="Pfam" id="PF23673"/>
    </source>
</evidence>
<dbReference type="OrthoDB" id="10441359at2759"/>
<dbReference type="EMBL" id="PDUG01000001">
    <property type="protein sequence ID" value="PIC53463.1"/>
    <property type="molecule type" value="Genomic_DNA"/>
</dbReference>
<feature type="domain" description="DUF7154" evidence="3">
    <location>
        <begin position="355"/>
        <end position="458"/>
    </location>
</feature>
<keyword evidence="2" id="KW-0472">Membrane</keyword>
<feature type="region of interest" description="Disordered" evidence="1">
    <location>
        <begin position="1"/>
        <end position="20"/>
    </location>
</feature>
<dbReference type="PANTHER" id="PTHR23062">
    <property type="entry name" value="HYPOTHETICAL PROTEIN C.ELEGANS"/>
    <property type="match status" value="1"/>
</dbReference>
<evidence type="ECO:0000313" key="5">
    <source>
        <dbReference type="Proteomes" id="UP000230233"/>
    </source>
</evidence>
<evidence type="ECO:0000256" key="1">
    <source>
        <dbReference type="SAM" id="MobiDB-lite"/>
    </source>
</evidence>